<dbReference type="Proteomes" id="UP000031982">
    <property type="component" value="Unassembled WGS sequence"/>
</dbReference>
<dbReference type="InterPro" id="IPR001279">
    <property type="entry name" value="Metallo-B-lactamas"/>
</dbReference>
<dbReference type="EMBL" id="JXLP01000013">
    <property type="protein sequence ID" value="KIL77608.1"/>
    <property type="molecule type" value="Genomic_DNA"/>
</dbReference>
<evidence type="ECO:0000256" key="1">
    <source>
        <dbReference type="ARBA" id="ARBA00022833"/>
    </source>
</evidence>
<accession>A0ABR5AS93</accession>
<dbReference type="SMART" id="SM00849">
    <property type="entry name" value="Lactamase_B"/>
    <property type="match status" value="1"/>
</dbReference>
<comment type="caution">
    <text evidence="3">The sequence shown here is derived from an EMBL/GenBank/DDBJ whole genome shotgun (WGS) entry which is preliminary data.</text>
</comment>
<organism evidence="3 4">
    <name type="scientific">Bacillus badius</name>
    <dbReference type="NCBI Taxonomy" id="1455"/>
    <lineage>
        <taxon>Bacteria</taxon>
        <taxon>Bacillati</taxon>
        <taxon>Bacillota</taxon>
        <taxon>Bacilli</taxon>
        <taxon>Bacillales</taxon>
        <taxon>Bacillaceae</taxon>
        <taxon>Pseudobacillus</taxon>
    </lineage>
</organism>
<dbReference type="SUPFAM" id="SSF56281">
    <property type="entry name" value="Metallo-hydrolase/oxidoreductase"/>
    <property type="match status" value="1"/>
</dbReference>
<dbReference type="PANTHER" id="PTHR46018:SF4">
    <property type="entry name" value="METALLO-HYDROLASE YHFI-RELATED"/>
    <property type="match status" value="1"/>
</dbReference>
<evidence type="ECO:0000259" key="2">
    <source>
        <dbReference type="SMART" id="SM00849"/>
    </source>
</evidence>
<dbReference type="PROSITE" id="PS51257">
    <property type="entry name" value="PROKAR_LIPOPROTEIN"/>
    <property type="match status" value="1"/>
</dbReference>
<name>A0ABR5AS93_BACBA</name>
<evidence type="ECO:0000313" key="3">
    <source>
        <dbReference type="EMBL" id="KIL77608.1"/>
    </source>
</evidence>
<dbReference type="InterPro" id="IPR036866">
    <property type="entry name" value="RibonucZ/Hydroxyglut_hydro"/>
</dbReference>
<keyword evidence="1" id="KW-0862">Zinc</keyword>
<protein>
    <submittedName>
        <fullName evidence="3">Metal-dependent hydrolases of the beta-lactamase superfamily I</fullName>
    </submittedName>
</protein>
<keyword evidence="4" id="KW-1185">Reference proteome</keyword>
<dbReference type="CDD" id="cd07716">
    <property type="entry name" value="RNaseZ_short-form-like_MBL-fold"/>
    <property type="match status" value="1"/>
</dbReference>
<sequence>MNIKNEETERSLSMNMTVIGCWGGYPKVNEASSGYLFEEGGFKLLIDCGSGVLSHLQNHIQPEQLDAVLLSHYHPDHVADIGVLQHALLISKHLGKEVSPLLIYGHQEDEAGFAALTYKDLTIGKAYHPDEKLIIGPFTVEFLRTVHPVPCYAVKISNHRQSVVYTADSAYQEAFIPFIKGSSLLLCESNFYSGMDGQAAGHMTSSEAGKLARQAGVNTLILTHLPHFGELTQLKAEAEAEFEGTVLLAKEDLEIGL</sequence>
<reference evidence="3 4" key="1">
    <citation type="submission" date="2015-01" db="EMBL/GenBank/DDBJ databases">
        <title>Genome Assembly of Bacillus badius MTCC 1458.</title>
        <authorList>
            <person name="Verma A."/>
            <person name="Khatri I."/>
            <person name="Mual P."/>
            <person name="Subramanian S."/>
            <person name="Krishnamurthi S."/>
        </authorList>
    </citation>
    <scope>NUCLEOTIDE SEQUENCE [LARGE SCALE GENOMIC DNA]</scope>
    <source>
        <strain evidence="3 4">MTCC 1458</strain>
    </source>
</reference>
<feature type="domain" description="Metallo-beta-lactamase" evidence="2">
    <location>
        <begin position="31"/>
        <end position="224"/>
    </location>
</feature>
<evidence type="ECO:0000313" key="4">
    <source>
        <dbReference type="Proteomes" id="UP000031982"/>
    </source>
</evidence>
<dbReference type="Gene3D" id="3.60.15.10">
    <property type="entry name" value="Ribonuclease Z/Hydroxyacylglutathione hydrolase-like"/>
    <property type="match status" value="1"/>
</dbReference>
<dbReference type="GO" id="GO:0016787">
    <property type="term" value="F:hydrolase activity"/>
    <property type="evidence" value="ECO:0007669"/>
    <property type="project" value="UniProtKB-KW"/>
</dbReference>
<keyword evidence="3" id="KW-0378">Hydrolase</keyword>
<gene>
    <name evidence="3" type="ORF">SD77_1281</name>
</gene>
<dbReference type="PANTHER" id="PTHR46018">
    <property type="entry name" value="ZINC PHOSPHODIESTERASE ELAC PROTEIN 1"/>
    <property type="match status" value="1"/>
</dbReference>
<dbReference type="Pfam" id="PF12706">
    <property type="entry name" value="Lactamase_B_2"/>
    <property type="match status" value="1"/>
</dbReference>
<proteinExistence type="predicted"/>